<accession>A0A1A5YQX0</accession>
<comment type="caution">
    <text evidence="2">The sequence shown here is derived from an EMBL/GenBank/DDBJ whole genome shotgun (WGS) entry which is preliminary data.</text>
</comment>
<name>A0A1A5YQX0_9BACL</name>
<dbReference type="EMBL" id="LYPA01000030">
    <property type="protein sequence ID" value="OBR67973.1"/>
    <property type="molecule type" value="Genomic_DNA"/>
</dbReference>
<dbReference type="Gene3D" id="3.40.630.30">
    <property type="match status" value="1"/>
</dbReference>
<reference evidence="2 3" key="1">
    <citation type="submission" date="2016-05" db="EMBL/GenBank/DDBJ databases">
        <title>Paenibacillus oryzae. sp. nov., isolated from the rice root.</title>
        <authorList>
            <person name="Zhang J."/>
            <person name="Zhang X."/>
        </authorList>
    </citation>
    <scope>NUCLEOTIDE SEQUENCE [LARGE SCALE GENOMIC DNA]</scope>
    <source>
        <strain evidence="2 3">1DrF-4</strain>
    </source>
</reference>
<proteinExistence type="predicted"/>
<feature type="domain" description="N-acetyltransferase" evidence="1">
    <location>
        <begin position="147"/>
        <end position="299"/>
    </location>
</feature>
<dbReference type="Pfam" id="PF00583">
    <property type="entry name" value="Acetyltransf_1"/>
    <property type="match status" value="1"/>
</dbReference>
<evidence type="ECO:0000313" key="3">
    <source>
        <dbReference type="Proteomes" id="UP000092024"/>
    </source>
</evidence>
<dbReference type="Proteomes" id="UP000092024">
    <property type="component" value="Unassembled WGS sequence"/>
</dbReference>
<dbReference type="SUPFAM" id="SSF55729">
    <property type="entry name" value="Acyl-CoA N-acyltransferases (Nat)"/>
    <property type="match status" value="1"/>
</dbReference>
<organism evidence="2 3">
    <name type="scientific">Paenibacillus oryzae</name>
    <dbReference type="NCBI Taxonomy" id="1844972"/>
    <lineage>
        <taxon>Bacteria</taxon>
        <taxon>Bacillati</taxon>
        <taxon>Bacillota</taxon>
        <taxon>Bacilli</taxon>
        <taxon>Bacillales</taxon>
        <taxon>Paenibacillaceae</taxon>
        <taxon>Paenibacillus</taxon>
    </lineage>
</organism>
<protein>
    <recommendedName>
        <fullName evidence="1">N-acetyltransferase domain-containing protein</fullName>
    </recommendedName>
</protein>
<gene>
    <name evidence="2" type="ORF">A7K91_18750</name>
</gene>
<dbReference type="InterPro" id="IPR000182">
    <property type="entry name" value="GNAT_dom"/>
</dbReference>
<dbReference type="InterPro" id="IPR016181">
    <property type="entry name" value="Acyl_CoA_acyltransferase"/>
</dbReference>
<dbReference type="PROSITE" id="PS51186">
    <property type="entry name" value="GNAT"/>
    <property type="match status" value="1"/>
</dbReference>
<evidence type="ECO:0000313" key="2">
    <source>
        <dbReference type="EMBL" id="OBR67973.1"/>
    </source>
</evidence>
<dbReference type="STRING" id="1844972.A7K91_18750"/>
<keyword evidence="3" id="KW-1185">Reference proteome</keyword>
<sequence length="299" mass="34671">MASFYRLDDNYALVRAEYKTFSIHFNTYRENIFFRQSWEKRLPIFGDDDHCYWITYQQKRIGGVCIEPNTMSALFLEPPFTNLHEVAGRLKKLLLNISDLNKPVRVYAVLPDQRDSMLRLGFLPSEARKIMIRPTERFESQEWDKSFDVIPPEPEHGAKLAELFYDAYSGSDSIGMPGEHNMRQVESDIQYYFQHNPFDIVKTASTVVFDRSTGRIAAACLVSLWEELPLIYDIAVSPAYREAGMAAKLLKIALSELYGHFDTLRLFVTVGNPAETLYYNLGFYSGLPQEDFYLPHRRI</sequence>
<dbReference type="GO" id="GO:0016747">
    <property type="term" value="F:acyltransferase activity, transferring groups other than amino-acyl groups"/>
    <property type="evidence" value="ECO:0007669"/>
    <property type="project" value="InterPro"/>
</dbReference>
<dbReference type="AlphaFoldDB" id="A0A1A5YQX0"/>
<evidence type="ECO:0000259" key="1">
    <source>
        <dbReference type="PROSITE" id="PS51186"/>
    </source>
</evidence>
<dbReference type="RefSeq" id="WP_068679918.1">
    <property type="nucleotide sequence ID" value="NZ_LYPA01000030.1"/>
</dbReference>